<dbReference type="FunFam" id="1.20.1250.20:FF:000196">
    <property type="entry name" value="MFS toxin efflux pump (AflT)"/>
    <property type="match status" value="1"/>
</dbReference>
<feature type="transmembrane region" description="Helical" evidence="6">
    <location>
        <begin position="282"/>
        <end position="300"/>
    </location>
</feature>
<feature type="transmembrane region" description="Helical" evidence="6">
    <location>
        <begin position="153"/>
        <end position="171"/>
    </location>
</feature>
<feature type="transmembrane region" description="Helical" evidence="6">
    <location>
        <begin position="362"/>
        <end position="382"/>
    </location>
</feature>
<comment type="subcellular location">
    <subcellularLocation>
        <location evidence="1">Membrane</location>
        <topology evidence="1">Multi-pass membrane protein</topology>
    </subcellularLocation>
</comment>
<evidence type="ECO:0000313" key="8">
    <source>
        <dbReference type="EMBL" id="PMD33316.1"/>
    </source>
</evidence>
<dbReference type="Proteomes" id="UP000235786">
    <property type="component" value="Unassembled WGS sequence"/>
</dbReference>
<dbReference type="CDD" id="cd17502">
    <property type="entry name" value="MFS_Azr1_MDR_like"/>
    <property type="match status" value="1"/>
</dbReference>
<dbReference type="PANTHER" id="PTHR23501">
    <property type="entry name" value="MAJOR FACILITATOR SUPERFAMILY"/>
    <property type="match status" value="1"/>
</dbReference>
<feature type="transmembrane region" description="Helical" evidence="6">
    <location>
        <begin position="452"/>
        <end position="472"/>
    </location>
</feature>
<evidence type="ECO:0000259" key="7">
    <source>
        <dbReference type="PROSITE" id="PS50850"/>
    </source>
</evidence>
<dbReference type="InterPro" id="IPR005829">
    <property type="entry name" value="Sugar_transporter_CS"/>
</dbReference>
<dbReference type="PRINTS" id="PR01036">
    <property type="entry name" value="TCRTETB"/>
</dbReference>
<evidence type="ECO:0000256" key="1">
    <source>
        <dbReference type="ARBA" id="ARBA00004141"/>
    </source>
</evidence>
<dbReference type="AlphaFoldDB" id="A0A2J6R477"/>
<evidence type="ECO:0000256" key="5">
    <source>
        <dbReference type="SAM" id="MobiDB-lite"/>
    </source>
</evidence>
<dbReference type="PROSITE" id="PS50850">
    <property type="entry name" value="MFS"/>
    <property type="match status" value="1"/>
</dbReference>
<dbReference type="EMBL" id="KZ613956">
    <property type="protein sequence ID" value="PMD33316.1"/>
    <property type="molecule type" value="Genomic_DNA"/>
</dbReference>
<feature type="transmembrane region" description="Helical" evidence="6">
    <location>
        <begin position="177"/>
        <end position="196"/>
    </location>
</feature>
<feature type="region of interest" description="Disordered" evidence="5">
    <location>
        <begin position="560"/>
        <end position="581"/>
    </location>
</feature>
<feature type="domain" description="Major facilitator superfamily (MFS) profile" evidence="7">
    <location>
        <begin position="55"/>
        <end position="550"/>
    </location>
</feature>
<feature type="transmembrane region" description="Helical" evidence="6">
    <location>
        <begin position="320"/>
        <end position="342"/>
    </location>
</feature>
<feature type="compositionally biased region" description="Polar residues" evidence="5">
    <location>
        <begin position="26"/>
        <end position="37"/>
    </location>
</feature>
<reference evidence="8 9" key="1">
    <citation type="submission" date="2016-04" db="EMBL/GenBank/DDBJ databases">
        <title>A degradative enzymes factory behind the ericoid mycorrhizal symbiosis.</title>
        <authorList>
            <consortium name="DOE Joint Genome Institute"/>
            <person name="Martino E."/>
            <person name="Morin E."/>
            <person name="Grelet G."/>
            <person name="Kuo A."/>
            <person name="Kohler A."/>
            <person name="Daghino S."/>
            <person name="Barry K."/>
            <person name="Choi C."/>
            <person name="Cichocki N."/>
            <person name="Clum A."/>
            <person name="Copeland A."/>
            <person name="Hainaut M."/>
            <person name="Haridas S."/>
            <person name="Labutti K."/>
            <person name="Lindquist E."/>
            <person name="Lipzen A."/>
            <person name="Khouja H.-R."/>
            <person name="Murat C."/>
            <person name="Ohm R."/>
            <person name="Olson A."/>
            <person name="Spatafora J."/>
            <person name="Veneault-Fourrey C."/>
            <person name="Henrissat B."/>
            <person name="Grigoriev I."/>
            <person name="Martin F."/>
            <person name="Perotto S."/>
        </authorList>
    </citation>
    <scope>NUCLEOTIDE SEQUENCE [LARGE SCALE GENOMIC DNA]</scope>
    <source>
        <strain evidence="8 9">F</strain>
    </source>
</reference>
<dbReference type="FunFam" id="1.20.1720.10:FF:000012">
    <property type="entry name" value="MFS toxin efflux pump (AflT)"/>
    <property type="match status" value="1"/>
</dbReference>
<keyword evidence="3 6" id="KW-1133">Transmembrane helix</keyword>
<dbReference type="PANTHER" id="PTHR23501:SF198">
    <property type="entry name" value="AZOLE RESISTANCE PROTEIN 1-RELATED"/>
    <property type="match status" value="1"/>
</dbReference>
<feature type="region of interest" description="Disordered" evidence="5">
    <location>
        <begin position="1"/>
        <end position="41"/>
    </location>
</feature>
<evidence type="ECO:0000256" key="6">
    <source>
        <dbReference type="SAM" id="Phobius"/>
    </source>
</evidence>
<keyword evidence="4 6" id="KW-0472">Membrane</keyword>
<dbReference type="SUPFAM" id="SSF103473">
    <property type="entry name" value="MFS general substrate transporter"/>
    <property type="match status" value="2"/>
</dbReference>
<dbReference type="InterPro" id="IPR020846">
    <property type="entry name" value="MFS_dom"/>
</dbReference>
<protein>
    <submittedName>
        <fullName evidence="8">Major facilitator superfamily transporter</fullName>
    </submittedName>
</protein>
<dbReference type="OrthoDB" id="10021397at2759"/>
<accession>A0A2J6R477</accession>
<dbReference type="GO" id="GO:0022857">
    <property type="term" value="F:transmembrane transporter activity"/>
    <property type="evidence" value="ECO:0007669"/>
    <property type="project" value="InterPro"/>
</dbReference>
<dbReference type="InterPro" id="IPR011701">
    <property type="entry name" value="MFS"/>
</dbReference>
<evidence type="ECO:0000256" key="4">
    <source>
        <dbReference type="ARBA" id="ARBA00023136"/>
    </source>
</evidence>
<dbReference type="Gene3D" id="1.20.1250.20">
    <property type="entry name" value="MFS general substrate transporter like domains"/>
    <property type="match status" value="1"/>
</dbReference>
<feature type="transmembrane region" description="Helical" evidence="6">
    <location>
        <begin position="388"/>
        <end position="406"/>
    </location>
</feature>
<feature type="transmembrane region" description="Helical" evidence="6">
    <location>
        <begin position="120"/>
        <end position="146"/>
    </location>
</feature>
<evidence type="ECO:0000256" key="3">
    <source>
        <dbReference type="ARBA" id="ARBA00022989"/>
    </source>
</evidence>
<feature type="transmembrane region" description="Helical" evidence="6">
    <location>
        <begin position="208"/>
        <end position="231"/>
    </location>
</feature>
<dbReference type="Gene3D" id="1.20.1720.10">
    <property type="entry name" value="Multidrug resistance protein D"/>
    <property type="match status" value="1"/>
</dbReference>
<name>A0A2J6R477_HYAVF</name>
<evidence type="ECO:0000256" key="2">
    <source>
        <dbReference type="ARBA" id="ARBA00022692"/>
    </source>
</evidence>
<feature type="compositionally biased region" description="Basic and acidic residues" evidence="5">
    <location>
        <begin position="571"/>
        <end position="581"/>
    </location>
</feature>
<proteinExistence type="predicted"/>
<organism evidence="8 9">
    <name type="scientific">Hyaloscypha variabilis (strain UAMH 11265 / GT02V1 / F)</name>
    <name type="common">Meliniomyces variabilis</name>
    <dbReference type="NCBI Taxonomy" id="1149755"/>
    <lineage>
        <taxon>Eukaryota</taxon>
        <taxon>Fungi</taxon>
        <taxon>Dikarya</taxon>
        <taxon>Ascomycota</taxon>
        <taxon>Pezizomycotina</taxon>
        <taxon>Leotiomycetes</taxon>
        <taxon>Helotiales</taxon>
        <taxon>Hyaloscyphaceae</taxon>
        <taxon>Hyaloscypha</taxon>
        <taxon>Hyaloscypha variabilis</taxon>
    </lineage>
</organism>
<dbReference type="GO" id="GO:0005886">
    <property type="term" value="C:plasma membrane"/>
    <property type="evidence" value="ECO:0007669"/>
    <property type="project" value="TreeGrafter"/>
</dbReference>
<dbReference type="PROSITE" id="PS00217">
    <property type="entry name" value="SUGAR_TRANSPORT_2"/>
    <property type="match status" value="1"/>
</dbReference>
<feature type="transmembrane region" description="Helical" evidence="6">
    <location>
        <begin position="50"/>
        <end position="78"/>
    </location>
</feature>
<dbReference type="Pfam" id="PF07690">
    <property type="entry name" value="MFS_1"/>
    <property type="match status" value="1"/>
</dbReference>
<feature type="transmembrane region" description="Helical" evidence="6">
    <location>
        <begin position="525"/>
        <end position="547"/>
    </location>
</feature>
<sequence>MASKLENDDNAAELSTFSRSKAPDSKPSTPLSNTTNKPSDEDESIYPTGIALLLIFISLCTTTFVVALDATIIATAIPTITSQFKSLNDVAWYNTAYLLSTCAFQLPYGRAYSLFGTKWVFLSAIALFEVGSAVCGSAPTSIALIIGRAIQGIGCGGVFSGCFIIIAETVPLRKRSLFTGVIGGTFGIASVVGPLMGGALTTHVSWRWCFYINLPVGAIAILVATLCLPKSMGKSSPELRNKTWWQTFNRFDPIGTALFIPSIICLLLALQWGSQYPWSSPHVVATFVVFGVTFIAWAVFQYTEGEENVTLPRSVLNQRSVIGACLYSFFGSAAFSGIVYYLPIWFQAIRQDDAQQSGIHTLPLILSLAFFAISSGGVVVAVGYYTPFLILGSVFMSVGAGLLYILKPHASTGMWVGYQILFAAGGGMSLEQCNIAIQTVLTKEKIPAATSLLILVRSLGGSIAIAICQTVFEQRLRKNLTDILPGVDLSIISGSGATTLVANAQAALGGDKAALEEVLNLYNDAVVQVFLAAMIFGALTFPAGLLVEWRSVNKENKQKEAKIEDLEEAAGEEKLEERDEI</sequence>
<feature type="transmembrane region" description="Helical" evidence="6">
    <location>
        <begin position="251"/>
        <end position="270"/>
    </location>
</feature>
<keyword evidence="9" id="KW-1185">Reference proteome</keyword>
<evidence type="ECO:0000313" key="9">
    <source>
        <dbReference type="Proteomes" id="UP000235786"/>
    </source>
</evidence>
<keyword evidence="2 6" id="KW-0812">Transmembrane</keyword>
<gene>
    <name evidence="8" type="ORF">L207DRAFT_438921</name>
</gene>
<dbReference type="InterPro" id="IPR036259">
    <property type="entry name" value="MFS_trans_sf"/>
</dbReference>